<evidence type="ECO:0000256" key="1">
    <source>
        <dbReference type="SAM" id="MobiDB-lite"/>
    </source>
</evidence>
<evidence type="ECO:0000313" key="4">
    <source>
        <dbReference type="EnsemblMetazoa" id="CPIJ003541-PA"/>
    </source>
</evidence>
<dbReference type="OMA" id="NDACKEQ"/>
<reference evidence="4" key="2">
    <citation type="submission" date="2020-05" db="UniProtKB">
        <authorList>
            <consortium name="EnsemblMetazoa"/>
        </authorList>
    </citation>
    <scope>IDENTIFICATION</scope>
    <source>
        <strain evidence="4">JHB</strain>
    </source>
</reference>
<dbReference type="KEGG" id="cqu:CpipJ_CPIJ003541"/>
<dbReference type="EMBL" id="DS231860">
    <property type="protein sequence ID" value="EDS39345.1"/>
    <property type="molecule type" value="Genomic_DNA"/>
</dbReference>
<dbReference type="eggNOG" id="ENOG502R33V">
    <property type="taxonomic scope" value="Eukaryota"/>
</dbReference>
<dbReference type="OrthoDB" id="7764197at2759"/>
<feature type="domain" description="DUF4806" evidence="2">
    <location>
        <begin position="237"/>
        <end position="334"/>
    </location>
</feature>
<dbReference type="EnsemblMetazoa" id="CPIJ003541-RA">
    <property type="protein sequence ID" value="CPIJ003541-PA"/>
    <property type="gene ID" value="CPIJ003541"/>
</dbReference>
<keyword evidence="5" id="KW-1185">Reference proteome</keyword>
<dbReference type="InParanoid" id="B0W8W6"/>
<protein>
    <recommendedName>
        <fullName evidence="2">DUF4806 domain-containing protein</fullName>
    </recommendedName>
</protein>
<sequence length="434" mass="49220">MSKMAKITKMAKLIKMIKKSNRSKLLEQKMNFYSIVQTFEDDEFMLSVLPTKWTIRGGWTGEASSVEGQDVCFWPKNIAGHRLLEKTKKDPELAVEKAHLQEYRCKIKRTGFQTYNEAVRKLKVMETTPDTDDFDPPRTSAKGNGAVELFRAIQASGGSKTKQIQTITVPEPENPQLNLIISLLHGLEEKIDSLQTSYNTLKDDVGPNSRFSVPHECQAEFRKASTSNQKVKLKKFSLSPVNSLDELKSLEESCKDEEFVMEAIRSIGRIFGKNQQTGNGATVCLRLVDSLFTREFLTKCSWTGLSRTRSEDGSIITKIGFQRFERVIDLFYQAVSYSDPVYPVEECNNFLRRCLQNAKQRFEEVKGIRNTSSRKRRKKIADVNATHDATGSSDGDITENESNGEENGCGTVKVEQPIIQHEEIVEEYVVLEEV</sequence>
<dbReference type="HOGENOM" id="CLU_632010_0_0_1"/>
<dbReference type="Proteomes" id="UP000002320">
    <property type="component" value="Unassembled WGS sequence"/>
</dbReference>
<dbReference type="VEuPathDB" id="VectorBase:CPIJ003541"/>
<dbReference type="Pfam" id="PF16064">
    <property type="entry name" value="DUF4806"/>
    <property type="match status" value="1"/>
</dbReference>
<organism>
    <name type="scientific">Culex quinquefasciatus</name>
    <name type="common">Southern house mosquito</name>
    <name type="synonym">Culex pungens</name>
    <dbReference type="NCBI Taxonomy" id="7176"/>
    <lineage>
        <taxon>Eukaryota</taxon>
        <taxon>Metazoa</taxon>
        <taxon>Ecdysozoa</taxon>
        <taxon>Arthropoda</taxon>
        <taxon>Hexapoda</taxon>
        <taxon>Insecta</taxon>
        <taxon>Pterygota</taxon>
        <taxon>Neoptera</taxon>
        <taxon>Endopterygota</taxon>
        <taxon>Diptera</taxon>
        <taxon>Nematocera</taxon>
        <taxon>Culicoidea</taxon>
        <taxon>Culicidae</taxon>
        <taxon>Culicinae</taxon>
        <taxon>Culicini</taxon>
        <taxon>Culex</taxon>
        <taxon>Culex</taxon>
    </lineage>
</organism>
<evidence type="ECO:0000313" key="3">
    <source>
        <dbReference type="EMBL" id="EDS39345.1"/>
    </source>
</evidence>
<gene>
    <name evidence="4" type="primary">6034915</name>
    <name evidence="3" type="ORF">CpipJ_CPIJ003541</name>
</gene>
<reference evidence="3" key="1">
    <citation type="submission" date="2007-03" db="EMBL/GenBank/DDBJ databases">
        <title>Annotation of Culex pipiens quinquefasciatus.</title>
        <authorList>
            <consortium name="The Broad Institute Genome Sequencing Platform"/>
            <person name="Atkinson P.W."/>
            <person name="Hemingway J."/>
            <person name="Christensen B.M."/>
            <person name="Higgs S."/>
            <person name="Kodira C."/>
            <person name="Hannick L."/>
            <person name="Megy K."/>
            <person name="O'Leary S."/>
            <person name="Pearson M."/>
            <person name="Haas B.J."/>
            <person name="Mauceli E."/>
            <person name="Wortman J.R."/>
            <person name="Lee N.H."/>
            <person name="Guigo R."/>
            <person name="Stanke M."/>
            <person name="Alvarado L."/>
            <person name="Amedeo P."/>
            <person name="Antoine C.H."/>
            <person name="Arensburger P."/>
            <person name="Bidwell S.L."/>
            <person name="Crawford M."/>
            <person name="Camaro F."/>
            <person name="Devon K."/>
            <person name="Engels R."/>
            <person name="Hammond M."/>
            <person name="Howarth C."/>
            <person name="Koehrsen M."/>
            <person name="Lawson D."/>
            <person name="Montgomery P."/>
            <person name="Nene V."/>
            <person name="Nusbaum C."/>
            <person name="Puiu D."/>
            <person name="Romero-Severson J."/>
            <person name="Severson D.W."/>
            <person name="Shumway M."/>
            <person name="Sisk P."/>
            <person name="Stolte C."/>
            <person name="Zeng Q."/>
            <person name="Eisenstadt E."/>
            <person name="Fraser-Liggett C."/>
            <person name="Strausberg R."/>
            <person name="Galagan J."/>
            <person name="Birren B."/>
            <person name="Collins F.H."/>
        </authorList>
    </citation>
    <scope>NUCLEOTIDE SEQUENCE [LARGE SCALE GENOMIC DNA]</scope>
    <source>
        <strain evidence="3">JHB</strain>
    </source>
</reference>
<accession>B0W8W6</accession>
<proteinExistence type="predicted"/>
<name>B0W8W6_CULQU</name>
<dbReference type="InterPro" id="IPR032071">
    <property type="entry name" value="DUF4806"/>
</dbReference>
<evidence type="ECO:0000313" key="5">
    <source>
        <dbReference type="Proteomes" id="UP000002320"/>
    </source>
</evidence>
<dbReference type="VEuPathDB" id="VectorBase:CQUJHB009889"/>
<dbReference type="AlphaFoldDB" id="B0W8W6"/>
<feature type="region of interest" description="Disordered" evidence="1">
    <location>
        <begin position="369"/>
        <end position="411"/>
    </location>
</feature>
<evidence type="ECO:0000259" key="2">
    <source>
        <dbReference type="Pfam" id="PF16064"/>
    </source>
</evidence>